<evidence type="ECO:0000256" key="1">
    <source>
        <dbReference type="SAM" id="Phobius"/>
    </source>
</evidence>
<keyword evidence="1" id="KW-0472">Membrane</keyword>
<feature type="domain" description="IPT/TIG" evidence="2">
    <location>
        <begin position="254"/>
        <end position="317"/>
    </location>
</feature>
<dbReference type="AlphaFoldDB" id="A0A6P1YEW4"/>
<reference evidence="3 4" key="1">
    <citation type="submission" date="2020-02" db="EMBL/GenBank/DDBJ databases">
        <title>Thermophilic hydrogen producing bacteria, Caloranaerobacter azorensis.</title>
        <authorList>
            <person name="Baek K."/>
        </authorList>
    </citation>
    <scope>NUCLEOTIDE SEQUENCE [LARGE SCALE GENOMIC DNA]</scope>
    <source>
        <strain evidence="3 4">T3-1</strain>
    </source>
</reference>
<dbReference type="InterPro" id="IPR014756">
    <property type="entry name" value="Ig_E-set"/>
</dbReference>
<feature type="transmembrane region" description="Helical" evidence="1">
    <location>
        <begin position="7"/>
        <end position="24"/>
    </location>
</feature>
<keyword evidence="1" id="KW-1133">Transmembrane helix</keyword>
<dbReference type="EMBL" id="CP048617">
    <property type="protein sequence ID" value="QIB27714.1"/>
    <property type="molecule type" value="Genomic_DNA"/>
</dbReference>
<name>A0A6P1YEW4_9FIRM</name>
<evidence type="ECO:0000313" key="4">
    <source>
        <dbReference type="Proteomes" id="UP000464452"/>
    </source>
</evidence>
<dbReference type="Proteomes" id="UP000464452">
    <property type="component" value="Chromosome"/>
</dbReference>
<keyword evidence="1" id="KW-0812">Transmembrane</keyword>
<dbReference type="Gene3D" id="2.60.40.10">
    <property type="entry name" value="Immunoglobulins"/>
    <property type="match status" value="2"/>
</dbReference>
<dbReference type="InterPro" id="IPR013783">
    <property type="entry name" value="Ig-like_fold"/>
</dbReference>
<evidence type="ECO:0000259" key="2">
    <source>
        <dbReference type="Pfam" id="PF01833"/>
    </source>
</evidence>
<dbReference type="InterPro" id="IPR002909">
    <property type="entry name" value="IPT_dom"/>
</dbReference>
<sequence>MNGLKRIFSIILVVILTITYVPYLDMIGYSENTLSIDSITPNKVSVGNGKIVTVTGTGFGNDAEQISIKIMYDKKSEITNLDSSSILSINDSEIRIRIPDSNGYIGGAYLSISRTDWGAASIPFEYVKDPSIGKVITNTEIKIERDTDGNIIKNPDGSVKRSKETYLEIYGFNFNLPGNNDNIEDYVELENKESTMAARVIYQSEGYIKAKLPENFVYGDNYSITIKNKFGGSSTIEQIIALAEHDITQLSNLKVNIGSTLTIYGTNFPTTDLSVYIGDENGEKEAVVDAATINQINIKVPQVATNQFQNVKVVNKVQKTAVTLVDELEVLPSPTPFTVYAITPNAGTKQGEQR</sequence>
<proteinExistence type="predicted"/>
<gene>
    <name evidence="3" type="ORF">G3A45_10685</name>
</gene>
<protein>
    <recommendedName>
        <fullName evidence="2">IPT/TIG domain-containing protein</fullName>
    </recommendedName>
</protein>
<dbReference type="KEGG" id="cazo:G3A45_10685"/>
<feature type="domain" description="IPT/TIG" evidence="2">
    <location>
        <begin position="35"/>
        <end position="126"/>
    </location>
</feature>
<dbReference type="SUPFAM" id="SSF81296">
    <property type="entry name" value="E set domains"/>
    <property type="match status" value="2"/>
</dbReference>
<dbReference type="RefSeq" id="WP_163235506.1">
    <property type="nucleotide sequence ID" value="NZ_CP048617.1"/>
</dbReference>
<evidence type="ECO:0000313" key="3">
    <source>
        <dbReference type="EMBL" id="QIB27714.1"/>
    </source>
</evidence>
<organism evidence="3 4">
    <name type="scientific">Caloranaerobacter azorensis</name>
    <dbReference type="NCBI Taxonomy" id="116090"/>
    <lineage>
        <taxon>Bacteria</taxon>
        <taxon>Bacillati</taxon>
        <taxon>Bacillota</taxon>
        <taxon>Tissierellia</taxon>
        <taxon>Tissierellales</taxon>
        <taxon>Thermohalobacteraceae</taxon>
        <taxon>Caloranaerobacter</taxon>
    </lineage>
</organism>
<dbReference type="CDD" id="cd00102">
    <property type="entry name" value="IPT"/>
    <property type="match status" value="1"/>
</dbReference>
<dbReference type="Pfam" id="PF01833">
    <property type="entry name" value="TIG"/>
    <property type="match status" value="2"/>
</dbReference>
<accession>A0A6P1YEW4</accession>